<evidence type="ECO:0000256" key="1">
    <source>
        <dbReference type="SAM" id="Phobius"/>
    </source>
</evidence>
<evidence type="ECO:0000259" key="2">
    <source>
        <dbReference type="PROSITE" id="PS50930"/>
    </source>
</evidence>
<accession>A0A6I6MT65</accession>
<feature type="transmembrane region" description="Helical" evidence="1">
    <location>
        <begin position="21"/>
        <end position="38"/>
    </location>
</feature>
<proteinExistence type="predicted"/>
<protein>
    <submittedName>
        <fullName evidence="3">Response regulator of the LytR/AlgR family protein</fullName>
    </submittedName>
</protein>
<sequence>MTSGDDGGTSGGAGKSRWRPSPWLAVTLVTLVVVAVNATSDYLDMSRDGSDFDWWEPFVWELSSAVAIVAMAPAIGWAVQRWSFTRDSLVRPALIHLGLTIPFSAIHIVGIFLIRNAIYAILGGRYGFFDDGVGLVLVYEWRKDVLSYAAIASFYWIFQYIEARRAAAADAARSTAGDQRIEIRDGGGAVFLNPHDILLVEAAGNYIEFHTAGRAHLVRGTLASWEARLAARGFVRVHRSRLVNRTAIGAIKPTPSGDVEIVLTDGRLIAGSRRYRSDLQQTP</sequence>
<dbReference type="Gene3D" id="2.40.50.1020">
    <property type="entry name" value="LytTr DNA-binding domain"/>
    <property type="match status" value="1"/>
</dbReference>
<dbReference type="PANTHER" id="PTHR37299">
    <property type="entry name" value="TRANSCRIPTIONAL REGULATOR-RELATED"/>
    <property type="match status" value="1"/>
</dbReference>
<keyword evidence="4" id="KW-1185">Reference proteome</keyword>
<dbReference type="AlphaFoldDB" id="A0A6I6MT65"/>
<dbReference type="KEGG" id="tsv:DSM104635_02595"/>
<gene>
    <name evidence="3" type="ORF">DSM104635_02595</name>
</gene>
<dbReference type="InterPro" id="IPR012379">
    <property type="entry name" value="LytTR_MHYE"/>
</dbReference>
<feature type="transmembrane region" description="Helical" evidence="1">
    <location>
        <begin position="58"/>
        <end position="79"/>
    </location>
</feature>
<dbReference type="InterPro" id="IPR046947">
    <property type="entry name" value="LytR-like"/>
</dbReference>
<dbReference type="GO" id="GO:0003677">
    <property type="term" value="F:DNA binding"/>
    <property type="evidence" value="ECO:0007669"/>
    <property type="project" value="InterPro"/>
</dbReference>
<dbReference type="PIRSF" id="PIRSF031767">
    <property type="entry name" value="MHYE_LytTR"/>
    <property type="match status" value="1"/>
</dbReference>
<evidence type="ECO:0000313" key="3">
    <source>
        <dbReference type="EMBL" id="QGZ95744.1"/>
    </source>
</evidence>
<organism evidence="3 4">
    <name type="scientific">Terricaulis silvestris</name>
    <dbReference type="NCBI Taxonomy" id="2686094"/>
    <lineage>
        <taxon>Bacteria</taxon>
        <taxon>Pseudomonadati</taxon>
        <taxon>Pseudomonadota</taxon>
        <taxon>Alphaproteobacteria</taxon>
        <taxon>Caulobacterales</taxon>
        <taxon>Caulobacteraceae</taxon>
        <taxon>Terricaulis</taxon>
    </lineage>
</organism>
<dbReference type="GO" id="GO:0000156">
    <property type="term" value="F:phosphorelay response regulator activity"/>
    <property type="evidence" value="ECO:0007669"/>
    <property type="project" value="InterPro"/>
</dbReference>
<dbReference type="PANTHER" id="PTHR37299:SF1">
    <property type="entry name" value="STAGE 0 SPORULATION PROTEIN A HOMOLOG"/>
    <property type="match status" value="1"/>
</dbReference>
<keyword evidence="1" id="KW-1133">Transmembrane helix</keyword>
<dbReference type="RefSeq" id="WP_158766581.1">
    <property type="nucleotide sequence ID" value="NZ_CP047045.1"/>
</dbReference>
<dbReference type="PROSITE" id="PS50930">
    <property type="entry name" value="HTH_LYTTR"/>
    <property type="match status" value="1"/>
</dbReference>
<feature type="domain" description="HTH LytTR-type" evidence="2">
    <location>
        <begin position="181"/>
        <end position="283"/>
    </location>
</feature>
<reference evidence="4" key="1">
    <citation type="submission" date="2019-12" db="EMBL/GenBank/DDBJ databases">
        <title>Complete genome of Terracaulis silvestris 0127_4.</title>
        <authorList>
            <person name="Vieira S."/>
            <person name="Riedel T."/>
            <person name="Sproer C."/>
            <person name="Pascual J."/>
            <person name="Boedeker C."/>
            <person name="Overmann J."/>
        </authorList>
    </citation>
    <scope>NUCLEOTIDE SEQUENCE [LARGE SCALE GENOMIC DNA]</scope>
    <source>
        <strain evidence="4">0127_4</strain>
    </source>
</reference>
<dbReference type="SMART" id="SM00850">
    <property type="entry name" value="LytTR"/>
    <property type="match status" value="1"/>
</dbReference>
<name>A0A6I6MT65_9CAUL</name>
<dbReference type="EMBL" id="CP047045">
    <property type="protein sequence ID" value="QGZ95744.1"/>
    <property type="molecule type" value="Genomic_DNA"/>
</dbReference>
<dbReference type="InterPro" id="IPR007492">
    <property type="entry name" value="LytTR_DNA-bd_dom"/>
</dbReference>
<evidence type="ECO:0000313" key="4">
    <source>
        <dbReference type="Proteomes" id="UP000431269"/>
    </source>
</evidence>
<dbReference type="Pfam" id="PF04397">
    <property type="entry name" value="LytTR"/>
    <property type="match status" value="1"/>
</dbReference>
<dbReference type="Proteomes" id="UP000431269">
    <property type="component" value="Chromosome"/>
</dbReference>
<keyword evidence="1" id="KW-0812">Transmembrane</keyword>
<keyword evidence="1" id="KW-0472">Membrane</keyword>
<feature type="transmembrane region" description="Helical" evidence="1">
    <location>
        <begin position="99"/>
        <end position="122"/>
    </location>
</feature>